<gene>
    <name evidence="2" type="ORF">O6P32_03395</name>
</gene>
<accession>A0ABT4PFD0</accession>
<dbReference type="PROSITE" id="PS51352">
    <property type="entry name" value="THIOREDOXIN_2"/>
    <property type="match status" value="1"/>
</dbReference>
<dbReference type="InterPro" id="IPR050553">
    <property type="entry name" value="Thioredoxin_ResA/DsbE_sf"/>
</dbReference>
<protein>
    <submittedName>
        <fullName evidence="2">TlpA disulfide reductase family protein</fullName>
    </submittedName>
</protein>
<dbReference type="InterPro" id="IPR013766">
    <property type="entry name" value="Thioredoxin_domain"/>
</dbReference>
<organism evidence="2 3">
    <name type="scientific">Phocaeicola acetigenes</name>
    <dbReference type="NCBI Taxonomy" id="3016083"/>
    <lineage>
        <taxon>Bacteria</taxon>
        <taxon>Pseudomonadati</taxon>
        <taxon>Bacteroidota</taxon>
        <taxon>Bacteroidia</taxon>
        <taxon>Bacteroidales</taxon>
        <taxon>Bacteroidaceae</taxon>
        <taxon>Phocaeicola</taxon>
    </lineage>
</organism>
<dbReference type="Proteomes" id="UP001141933">
    <property type="component" value="Unassembled WGS sequence"/>
</dbReference>
<evidence type="ECO:0000259" key="1">
    <source>
        <dbReference type="PROSITE" id="PS51352"/>
    </source>
</evidence>
<sequence length="464" mass="52370">MNKAIIHYLKQVLLLVLTAVLGQGCTRKADSPLLEGILNVTEPTRIALVYDYLGDNYVEELTTDSTGSFIYNPKLEGGEADLFIYVGQDIYGAYVKEGCSTHIAIDGENVTFRGDNTDRCTFLNTLYHTFSSWAFKPTPDHPFDVAEWNTRLEKSRETVEKALDGVIDSEVRARYRQLADATYKYYLLQNLALERMMNQTDNKSQSDSIIATIDPNADVTRLSGLLNYWYDNVGWGANTGECVDLEDFFARQVKGVDSVLTNESNKKSLINTLCNMFLMYQPSDSTIHEFQTAIAPQLAKAPRIVENIEKVLAERAQRIKDGDLLPGNPILIARDGSRTTLADVIRGKVAYIDFWATWCAPCCHEIPYFEKVWEQYKENEHIVFVSISQDDDRKAWEKKIDKDQPAWPNYIFDKNSGSKFLEDMSINSIPRFVIVGADGRILSANAARPSDKDIATVLDAALTR</sequence>
<dbReference type="PROSITE" id="PS51257">
    <property type="entry name" value="PROKAR_LIPOPROTEIN"/>
    <property type="match status" value="1"/>
</dbReference>
<dbReference type="RefSeq" id="WP_269876810.1">
    <property type="nucleotide sequence ID" value="NZ_JAPZVM010000002.1"/>
</dbReference>
<dbReference type="InterPro" id="IPR012336">
    <property type="entry name" value="Thioredoxin-like_fold"/>
</dbReference>
<evidence type="ECO:0000313" key="2">
    <source>
        <dbReference type="EMBL" id="MCZ8371750.1"/>
    </source>
</evidence>
<keyword evidence="3" id="KW-1185">Reference proteome</keyword>
<dbReference type="Pfam" id="PF13905">
    <property type="entry name" value="Thioredoxin_8"/>
    <property type="match status" value="1"/>
</dbReference>
<dbReference type="PANTHER" id="PTHR42852:SF13">
    <property type="entry name" value="PROTEIN DIPZ"/>
    <property type="match status" value="1"/>
</dbReference>
<dbReference type="SUPFAM" id="SSF52833">
    <property type="entry name" value="Thioredoxin-like"/>
    <property type="match status" value="1"/>
</dbReference>
<dbReference type="EMBL" id="JAPZVM010000002">
    <property type="protein sequence ID" value="MCZ8371750.1"/>
    <property type="molecule type" value="Genomic_DNA"/>
</dbReference>
<dbReference type="CDD" id="cd02966">
    <property type="entry name" value="TlpA_like_family"/>
    <property type="match status" value="1"/>
</dbReference>
<proteinExistence type="predicted"/>
<name>A0ABT4PFD0_9BACT</name>
<reference evidence="2" key="1">
    <citation type="submission" date="2022-12" db="EMBL/GenBank/DDBJ databases">
        <title>Phocaeicola acetigenes sp. nov., isolated feces from a healthy human.</title>
        <authorList>
            <person name="Do H."/>
            <person name="Ha Y.B."/>
            <person name="Kim J.-S."/>
            <person name="Suh M.K."/>
            <person name="Kim H.S."/>
            <person name="Lee J.-S."/>
        </authorList>
    </citation>
    <scope>NUCLEOTIDE SEQUENCE</scope>
    <source>
        <strain evidence="2">KGMB11183</strain>
    </source>
</reference>
<comment type="caution">
    <text evidence="2">The sequence shown here is derived from an EMBL/GenBank/DDBJ whole genome shotgun (WGS) entry which is preliminary data.</text>
</comment>
<dbReference type="Gene3D" id="3.40.30.10">
    <property type="entry name" value="Glutaredoxin"/>
    <property type="match status" value="1"/>
</dbReference>
<dbReference type="PANTHER" id="PTHR42852">
    <property type="entry name" value="THIOL:DISULFIDE INTERCHANGE PROTEIN DSBE"/>
    <property type="match status" value="1"/>
</dbReference>
<dbReference type="InterPro" id="IPR036249">
    <property type="entry name" value="Thioredoxin-like_sf"/>
</dbReference>
<feature type="domain" description="Thioredoxin" evidence="1">
    <location>
        <begin position="319"/>
        <end position="463"/>
    </location>
</feature>
<evidence type="ECO:0000313" key="3">
    <source>
        <dbReference type="Proteomes" id="UP001141933"/>
    </source>
</evidence>